<proteinExistence type="predicted"/>
<sequence>MEVYPQSSASQADTHPQNHGVIDHRIREQCAESDILALETPGALLLRQGYKAIIISGGCGLPVLGICRNLLWQANTQQGIRNLPYVTFIVADSDCNYGLLSPCLSRAALLVLRPKNYHLLKASRFVIAVEQQTTEI</sequence>
<dbReference type="Proteomes" id="UP000076858">
    <property type="component" value="Unassembled WGS sequence"/>
</dbReference>
<dbReference type="AlphaFoldDB" id="A0A164J3M9"/>
<dbReference type="EMBL" id="LRGB01005807">
    <property type="protein sequence ID" value="KZS01932.1"/>
    <property type="molecule type" value="Genomic_DNA"/>
</dbReference>
<accession>A0A164J3M9</accession>
<comment type="caution">
    <text evidence="1">The sequence shown here is derived from an EMBL/GenBank/DDBJ whole genome shotgun (WGS) entry which is preliminary data.</text>
</comment>
<name>A0A164J3M9_9CRUS</name>
<gene>
    <name evidence="1" type="ORF">APZ42_001240</name>
</gene>
<keyword evidence="2" id="KW-1185">Reference proteome</keyword>
<organism evidence="1 2">
    <name type="scientific">Daphnia magna</name>
    <dbReference type="NCBI Taxonomy" id="35525"/>
    <lineage>
        <taxon>Eukaryota</taxon>
        <taxon>Metazoa</taxon>
        <taxon>Ecdysozoa</taxon>
        <taxon>Arthropoda</taxon>
        <taxon>Crustacea</taxon>
        <taxon>Branchiopoda</taxon>
        <taxon>Diplostraca</taxon>
        <taxon>Cladocera</taxon>
        <taxon>Anomopoda</taxon>
        <taxon>Daphniidae</taxon>
        <taxon>Daphnia</taxon>
    </lineage>
</organism>
<evidence type="ECO:0000313" key="1">
    <source>
        <dbReference type="EMBL" id="KZS01932.1"/>
    </source>
</evidence>
<reference evidence="1 2" key="1">
    <citation type="submission" date="2016-03" db="EMBL/GenBank/DDBJ databases">
        <title>EvidentialGene: Evidence-directed Construction of Genes on Genomes.</title>
        <authorList>
            <person name="Gilbert D.G."/>
            <person name="Choi J.-H."/>
            <person name="Mockaitis K."/>
            <person name="Colbourne J."/>
            <person name="Pfrender M."/>
        </authorList>
    </citation>
    <scope>NUCLEOTIDE SEQUENCE [LARGE SCALE GENOMIC DNA]</scope>
    <source>
        <strain evidence="1 2">Xinb3</strain>
        <tissue evidence="1">Complete organism</tissue>
    </source>
</reference>
<dbReference type="STRING" id="35525.A0A164J3M9"/>
<protein>
    <submittedName>
        <fullName evidence="1">GMP synthase-like protein</fullName>
    </submittedName>
</protein>
<evidence type="ECO:0000313" key="2">
    <source>
        <dbReference type="Proteomes" id="UP000076858"/>
    </source>
</evidence>